<proteinExistence type="predicted"/>
<evidence type="ECO:0000313" key="2">
    <source>
        <dbReference type="Proteomes" id="UP000557717"/>
    </source>
</evidence>
<name>A0A840VDF1_9BACT</name>
<keyword evidence="1" id="KW-0238">DNA-binding</keyword>
<protein>
    <submittedName>
        <fullName evidence="1">DsDNA-binding SOS-regulon protein</fullName>
    </submittedName>
</protein>
<dbReference type="EMBL" id="JACHFD010000009">
    <property type="protein sequence ID" value="MBB5351910.1"/>
    <property type="molecule type" value="Genomic_DNA"/>
</dbReference>
<dbReference type="RefSeq" id="WP_184018497.1">
    <property type="nucleotide sequence ID" value="NZ_JACHFD010000009.1"/>
</dbReference>
<dbReference type="AlphaFoldDB" id="A0A840VDF1"/>
<sequence length="62" mass="6832">MSREAVLKLSFMGKAPSDRSDLFRILDLAEKMMDGAQRTDSESEKSNVENVIPFPLAAQSGD</sequence>
<reference evidence="1 2" key="1">
    <citation type="submission" date="2020-08" db="EMBL/GenBank/DDBJ databases">
        <title>Genomic Encyclopedia of Type Strains, Phase IV (KMG-IV): sequencing the most valuable type-strain genomes for metagenomic binning, comparative biology and taxonomic classification.</title>
        <authorList>
            <person name="Goeker M."/>
        </authorList>
    </citation>
    <scope>NUCLEOTIDE SEQUENCE [LARGE SCALE GENOMIC DNA]</scope>
    <source>
        <strain evidence="1 2">YC6886</strain>
    </source>
</reference>
<comment type="caution">
    <text evidence="1">The sequence shown here is derived from an EMBL/GenBank/DDBJ whole genome shotgun (WGS) entry which is preliminary data.</text>
</comment>
<organism evidence="1 2">
    <name type="scientific">Haloferula luteola</name>
    <dbReference type="NCBI Taxonomy" id="595692"/>
    <lineage>
        <taxon>Bacteria</taxon>
        <taxon>Pseudomonadati</taxon>
        <taxon>Verrucomicrobiota</taxon>
        <taxon>Verrucomicrobiia</taxon>
        <taxon>Verrucomicrobiales</taxon>
        <taxon>Verrucomicrobiaceae</taxon>
        <taxon>Haloferula</taxon>
    </lineage>
</organism>
<dbReference type="Proteomes" id="UP000557717">
    <property type="component" value="Unassembled WGS sequence"/>
</dbReference>
<dbReference type="GO" id="GO:0003677">
    <property type="term" value="F:DNA binding"/>
    <property type="evidence" value="ECO:0007669"/>
    <property type="project" value="UniProtKB-KW"/>
</dbReference>
<accession>A0A840VDF1</accession>
<keyword evidence="2" id="KW-1185">Reference proteome</keyword>
<gene>
    <name evidence="1" type="ORF">HNR46_002149</name>
</gene>
<evidence type="ECO:0000313" key="1">
    <source>
        <dbReference type="EMBL" id="MBB5351910.1"/>
    </source>
</evidence>